<dbReference type="Pfam" id="PF00652">
    <property type="entry name" value="Ricin_B_lectin"/>
    <property type="match status" value="1"/>
</dbReference>
<feature type="domain" description="Ricin B lectin" evidence="14">
    <location>
        <begin position="496"/>
        <end position="617"/>
    </location>
</feature>
<evidence type="ECO:0000256" key="13">
    <source>
        <dbReference type="RuleBase" id="RU361242"/>
    </source>
</evidence>
<dbReference type="AlphaFoldDB" id="A0ABD1E8X9"/>
<sequence>MVSINRSFFYGIGFASLTWIISLYMYTQLSKTAENSKLTSRYSSNLSDIISNGTYQQKSYWNKAVLQKNIFGSVNSKRLANKLQPVIKNVPKMSNHFEQELFDLSLVKDQHEQKIRDEGYKTHAYNVLISNKLSLHREIPDTRNVLCKNVSFPSNLHEASIIICFYNEHFQTLLRTLQSILDRTPRNLLKEIILIDDFSDIKNLHSDISKYIEINKLFKIKLLKTTQREGLIRARVFGARQAQGQVLIFLDSHVEVNKGWIEPLLARISEEKSRVVVPIIDTINPDTFAYSSSPLVRGGFNWGLHFKWENLPKGTLAKSEDFIKPIKSPTMAGGLFAIDRKYFIDIGEYDAGMNIWGGENLEISFRIWMCGGSLEMMPCSRVGHIFRHRRPYGSPDGQDTMLHNSLRVAHVWMDDYKDYFLNQNKRSKNVDFGDISSRIQLRQELKCHDFDWYLKNIYPELALPTDDEQRLKKKWSALEHDKFQPWHLRKRNYIDQFAIRLANSSLCIESARDVKTKGSFLTLKPCTYTKQQLWYQTDKDELVLAQLLCLQTSKRNPILYKCHEMGADQEWKHKGGLNTPIYNLGSGTCLGVGQRKVNANLEMRLCTEPDLNTWDLVNHG</sequence>
<feature type="transmembrane region" description="Helical" evidence="13">
    <location>
        <begin position="7"/>
        <end position="26"/>
    </location>
</feature>
<dbReference type="InterPro" id="IPR001173">
    <property type="entry name" value="Glyco_trans_2-like"/>
</dbReference>
<keyword evidence="8 13" id="KW-0333">Golgi apparatus</keyword>
<evidence type="ECO:0000256" key="7">
    <source>
        <dbReference type="ARBA" id="ARBA00022989"/>
    </source>
</evidence>
<comment type="pathway">
    <text evidence="13">Protein modification; protein glycosylation.</text>
</comment>
<evidence type="ECO:0000313" key="16">
    <source>
        <dbReference type="Proteomes" id="UP001566132"/>
    </source>
</evidence>
<evidence type="ECO:0000256" key="10">
    <source>
        <dbReference type="ARBA" id="ARBA00023157"/>
    </source>
</evidence>
<evidence type="ECO:0000256" key="11">
    <source>
        <dbReference type="ARBA" id="ARBA00023180"/>
    </source>
</evidence>
<keyword evidence="6" id="KW-0735">Signal-anchor</keyword>
<evidence type="ECO:0000256" key="6">
    <source>
        <dbReference type="ARBA" id="ARBA00022968"/>
    </source>
</evidence>
<dbReference type="InterPro" id="IPR029044">
    <property type="entry name" value="Nucleotide-diphossugar_trans"/>
</dbReference>
<evidence type="ECO:0000313" key="15">
    <source>
        <dbReference type="EMBL" id="KAL1490412.1"/>
    </source>
</evidence>
<keyword evidence="4 13" id="KW-0812">Transmembrane</keyword>
<dbReference type="FunFam" id="3.90.550.10:FF:000053">
    <property type="entry name" value="Polypeptide N-acetylgalactosaminyltransferase"/>
    <property type="match status" value="1"/>
</dbReference>
<dbReference type="SMART" id="SM00458">
    <property type="entry name" value="RICIN"/>
    <property type="match status" value="1"/>
</dbReference>
<name>A0ABD1E8X9_HYPHA</name>
<keyword evidence="11" id="KW-0325">Glycoprotein</keyword>
<evidence type="ECO:0000256" key="8">
    <source>
        <dbReference type="ARBA" id="ARBA00023034"/>
    </source>
</evidence>
<dbReference type="GO" id="GO:0016757">
    <property type="term" value="F:glycosyltransferase activity"/>
    <property type="evidence" value="ECO:0007669"/>
    <property type="project" value="UniProtKB-KW"/>
</dbReference>
<dbReference type="GO" id="GO:0000139">
    <property type="term" value="C:Golgi membrane"/>
    <property type="evidence" value="ECO:0007669"/>
    <property type="project" value="UniProtKB-SubCell"/>
</dbReference>
<proteinExistence type="inferred from homology"/>
<keyword evidence="13" id="KW-0328">Glycosyltransferase</keyword>
<keyword evidence="9 13" id="KW-0472">Membrane</keyword>
<evidence type="ECO:0000256" key="9">
    <source>
        <dbReference type="ARBA" id="ARBA00023136"/>
    </source>
</evidence>
<comment type="similarity">
    <text evidence="3 13">Belongs to the glycosyltransferase 2 family. GalNAc-T subfamily.</text>
</comment>
<dbReference type="Gene3D" id="2.80.10.50">
    <property type="match status" value="1"/>
</dbReference>
<evidence type="ECO:0000256" key="3">
    <source>
        <dbReference type="ARBA" id="ARBA00005680"/>
    </source>
</evidence>
<keyword evidence="5 13" id="KW-0430">Lectin</keyword>
<comment type="caution">
    <text evidence="15">The sequence shown here is derived from an EMBL/GenBank/DDBJ whole genome shotgun (WGS) entry which is preliminary data.</text>
</comment>
<keyword evidence="10 13" id="KW-1015">Disulfide bond</keyword>
<dbReference type="Gene3D" id="3.90.550.10">
    <property type="entry name" value="Spore Coat Polysaccharide Biosynthesis Protein SpsA, Chain A"/>
    <property type="match status" value="1"/>
</dbReference>
<comment type="subcellular location">
    <subcellularLocation>
        <location evidence="2 13">Golgi apparatus membrane</location>
        <topology evidence="2 13">Single-pass type II membrane protein</topology>
    </subcellularLocation>
</comment>
<comment type="cofactor">
    <cofactor evidence="1 13">
        <name>Mn(2+)</name>
        <dbReference type="ChEBI" id="CHEBI:29035"/>
    </cofactor>
</comment>
<dbReference type="PANTHER" id="PTHR11675:SF63">
    <property type="entry name" value="POLYPEPTIDE N-ACETYLGALACTOSAMINYLTRANSFERASE"/>
    <property type="match status" value="1"/>
</dbReference>
<keyword evidence="12 13" id="KW-0464">Manganese</keyword>
<protein>
    <recommendedName>
        <fullName evidence="13">Polypeptide N-acetylgalactosaminyltransferase</fullName>
        <ecNumber evidence="13">2.4.1.-</ecNumber>
    </recommendedName>
    <alternativeName>
        <fullName evidence="13">Protein-UDP acetylgalactosaminyltransferase</fullName>
    </alternativeName>
</protein>
<dbReference type="EMBL" id="JBDJPC010000010">
    <property type="protein sequence ID" value="KAL1490412.1"/>
    <property type="molecule type" value="Genomic_DNA"/>
</dbReference>
<keyword evidence="7 13" id="KW-1133">Transmembrane helix</keyword>
<dbReference type="Proteomes" id="UP001566132">
    <property type="component" value="Unassembled WGS sequence"/>
</dbReference>
<reference evidence="15 16" key="1">
    <citation type="submission" date="2024-05" db="EMBL/GenBank/DDBJ databases">
        <title>Genetic variation in Jamaican populations of the coffee berry borer (Hypothenemus hampei).</title>
        <authorList>
            <person name="Errbii M."/>
            <person name="Myrie A."/>
        </authorList>
    </citation>
    <scope>NUCLEOTIDE SEQUENCE [LARGE SCALE GENOMIC DNA]</scope>
    <source>
        <strain evidence="15">JA-Hopewell-2020-01-JO</strain>
        <tissue evidence="15">Whole body</tissue>
    </source>
</reference>
<gene>
    <name evidence="15" type="ORF">ABEB36_013113</name>
</gene>
<dbReference type="InterPro" id="IPR000772">
    <property type="entry name" value="Ricin_B_lectin"/>
</dbReference>
<dbReference type="SUPFAM" id="SSF53448">
    <property type="entry name" value="Nucleotide-diphospho-sugar transferases"/>
    <property type="match status" value="1"/>
</dbReference>
<evidence type="ECO:0000256" key="1">
    <source>
        <dbReference type="ARBA" id="ARBA00001936"/>
    </source>
</evidence>
<keyword evidence="16" id="KW-1185">Reference proteome</keyword>
<organism evidence="15 16">
    <name type="scientific">Hypothenemus hampei</name>
    <name type="common">Coffee berry borer</name>
    <dbReference type="NCBI Taxonomy" id="57062"/>
    <lineage>
        <taxon>Eukaryota</taxon>
        <taxon>Metazoa</taxon>
        <taxon>Ecdysozoa</taxon>
        <taxon>Arthropoda</taxon>
        <taxon>Hexapoda</taxon>
        <taxon>Insecta</taxon>
        <taxon>Pterygota</taxon>
        <taxon>Neoptera</taxon>
        <taxon>Endopterygota</taxon>
        <taxon>Coleoptera</taxon>
        <taxon>Polyphaga</taxon>
        <taxon>Cucujiformia</taxon>
        <taxon>Curculionidae</taxon>
        <taxon>Scolytinae</taxon>
        <taxon>Hypothenemus</taxon>
    </lineage>
</organism>
<dbReference type="GO" id="GO:0030246">
    <property type="term" value="F:carbohydrate binding"/>
    <property type="evidence" value="ECO:0007669"/>
    <property type="project" value="UniProtKB-KW"/>
</dbReference>
<dbReference type="EC" id="2.4.1.-" evidence="13"/>
<dbReference type="GO" id="GO:0006493">
    <property type="term" value="P:protein O-linked glycosylation"/>
    <property type="evidence" value="ECO:0007669"/>
    <property type="project" value="UniProtKB-ARBA"/>
</dbReference>
<dbReference type="InterPro" id="IPR045885">
    <property type="entry name" value="GalNAc-T"/>
</dbReference>
<evidence type="ECO:0000256" key="2">
    <source>
        <dbReference type="ARBA" id="ARBA00004323"/>
    </source>
</evidence>
<dbReference type="InterPro" id="IPR035992">
    <property type="entry name" value="Ricin_B-like_lectins"/>
</dbReference>
<dbReference type="Pfam" id="PF00535">
    <property type="entry name" value="Glycos_transf_2"/>
    <property type="match status" value="1"/>
</dbReference>
<accession>A0ABD1E8X9</accession>
<dbReference type="PANTHER" id="PTHR11675">
    <property type="entry name" value="N-ACETYLGALACTOSAMINYLTRANSFERASE"/>
    <property type="match status" value="1"/>
</dbReference>
<evidence type="ECO:0000259" key="14">
    <source>
        <dbReference type="SMART" id="SM00458"/>
    </source>
</evidence>
<dbReference type="SUPFAM" id="SSF50370">
    <property type="entry name" value="Ricin B-like lectins"/>
    <property type="match status" value="1"/>
</dbReference>
<evidence type="ECO:0000256" key="12">
    <source>
        <dbReference type="ARBA" id="ARBA00023211"/>
    </source>
</evidence>
<dbReference type="CDD" id="cd23440">
    <property type="entry name" value="beta-trefoil_Ricin_GALNT11"/>
    <property type="match status" value="1"/>
</dbReference>
<evidence type="ECO:0000256" key="5">
    <source>
        <dbReference type="ARBA" id="ARBA00022734"/>
    </source>
</evidence>
<evidence type="ECO:0000256" key="4">
    <source>
        <dbReference type="ARBA" id="ARBA00022692"/>
    </source>
</evidence>
<keyword evidence="13" id="KW-0808">Transferase</keyword>
<dbReference type="PROSITE" id="PS50231">
    <property type="entry name" value="RICIN_B_LECTIN"/>
    <property type="match status" value="1"/>
</dbReference>
<dbReference type="CDD" id="cd02510">
    <property type="entry name" value="pp-GalNAc-T"/>
    <property type="match status" value="1"/>
</dbReference>